<dbReference type="Proteomes" id="UP001432027">
    <property type="component" value="Unassembled WGS sequence"/>
</dbReference>
<reference evidence="2" key="1">
    <citation type="submission" date="2023-10" db="EMBL/GenBank/DDBJ databases">
        <title>Genome assembly of Pristionchus species.</title>
        <authorList>
            <person name="Yoshida K."/>
            <person name="Sommer R.J."/>
        </authorList>
    </citation>
    <scope>NUCLEOTIDE SEQUENCE</scope>
    <source>
        <strain evidence="2">RS0144</strain>
    </source>
</reference>
<name>A0AAV5TKH4_9BILA</name>
<dbReference type="PANTHER" id="PTHR47521">
    <property type="entry name" value="SERPENTINE RECEPTOR, CLASS E (EPSILON)-RELATED"/>
    <property type="match status" value="1"/>
</dbReference>
<gene>
    <name evidence="2" type="ORF">PENTCL1PPCAC_16903</name>
</gene>
<keyword evidence="3" id="KW-1185">Reference proteome</keyword>
<dbReference type="EMBL" id="BTSX01000004">
    <property type="protein sequence ID" value="GMS94728.1"/>
    <property type="molecule type" value="Genomic_DNA"/>
</dbReference>
<dbReference type="InterPro" id="IPR019420">
    <property type="entry name" value="7TM_GPCR_serpentine_rcpt_Srbc"/>
</dbReference>
<feature type="transmembrane region" description="Helical" evidence="1">
    <location>
        <begin position="50"/>
        <end position="71"/>
    </location>
</feature>
<feature type="transmembrane region" description="Helical" evidence="1">
    <location>
        <begin position="91"/>
        <end position="113"/>
    </location>
</feature>
<proteinExistence type="predicted"/>
<feature type="transmembrane region" description="Helical" evidence="1">
    <location>
        <begin position="16"/>
        <end position="38"/>
    </location>
</feature>
<protein>
    <recommendedName>
        <fullName evidence="4">G protein-coupled receptor</fullName>
    </recommendedName>
</protein>
<keyword evidence="1" id="KW-0472">Membrane</keyword>
<evidence type="ECO:0000313" key="3">
    <source>
        <dbReference type="Proteomes" id="UP001432027"/>
    </source>
</evidence>
<sequence length="214" mass="24215">MTLIETVLDFCDGFPIVSIIFIIVCILSSLPVIFLLIALQGSAMHENCRILISLWTISLLGIVLSIAIMYGHMMTFEDGYLPRGVISPPRIYLLWAHSMLYTTTSTFEMFIVLERIFSTRKPHAYHESGRASKTLLVAGISAFAIGSYNGYVLYIQGSCWQSLKIKNTDQFSICQTNTFGIRYSKYRFNALYAKATLNARYQVCQLLPQGMDIF</sequence>
<organism evidence="2 3">
    <name type="scientific">Pristionchus entomophagus</name>
    <dbReference type="NCBI Taxonomy" id="358040"/>
    <lineage>
        <taxon>Eukaryota</taxon>
        <taxon>Metazoa</taxon>
        <taxon>Ecdysozoa</taxon>
        <taxon>Nematoda</taxon>
        <taxon>Chromadorea</taxon>
        <taxon>Rhabditida</taxon>
        <taxon>Rhabditina</taxon>
        <taxon>Diplogasteromorpha</taxon>
        <taxon>Diplogasteroidea</taxon>
        <taxon>Neodiplogasteridae</taxon>
        <taxon>Pristionchus</taxon>
    </lineage>
</organism>
<keyword evidence="1" id="KW-1133">Transmembrane helix</keyword>
<dbReference type="AlphaFoldDB" id="A0AAV5TKH4"/>
<accession>A0AAV5TKH4</accession>
<dbReference type="Pfam" id="PF10316">
    <property type="entry name" value="7TM_GPCR_Srbc"/>
    <property type="match status" value="1"/>
</dbReference>
<evidence type="ECO:0000313" key="2">
    <source>
        <dbReference type="EMBL" id="GMS94728.1"/>
    </source>
</evidence>
<evidence type="ECO:0000256" key="1">
    <source>
        <dbReference type="SAM" id="Phobius"/>
    </source>
</evidence>
<evidence type="ECO:0008006" key="4">
    <source>
        <dbReference type="Google" id="ProtNLM"/>
    </source>
</evidence>
<keyword evidence="1" id="KW-0812">Transmembrane</keyword>
<feature type="transmembrane region" description="Helical" evidence="1">
    <location>
        <begin position="134"/>
        <end position="154"/>
    </location>
</feature>
<dbReference type="InterPro" id="IPR052860">
    <property type="entry name" value="NRL-GPCR1"/>
</dbReference>
<dbReference type="PANTHER" id="PTHR47521:SF18">
    <property type="entry name" value="G PROTEIN-COUPLED RECEPTOR-RELATED"/>
    <property type="match status" value="1"/>
</dbReference>
<comment type="caution">
    <text evidence="2">The sequence shown here is derived from an EMBL/GenBank/DDBJ whole genome shotgun (WGS) entry which is preliminary data.</text>
</comment>